<name>A0AAW9NJ19_9BACI</name>
<proteinExistence type="predicted"/>
<sequence length="253" mass="29744">MNESQIQTAVARLYFSLLDNKYLPINHELVIPYLDHQEVRACLKRFADVSGVKISMQSSYLHMLVQPNNCIYSSSISQMKSIIKTYESRVDLYIMGVIWMVLFSETDTEMSTKIRWENEGISYQKIVDLTTKTLNHWKEKNNETNGQFSDDWSLAIDQMFKKWRLLIDSKKTNEKIVYTKNTRFGVIDIAMKQLEKDKMVIIRRFNQTSIITPVPVFYERLNARFHNMDKIESRYNMIKALIDDIKVQDEAGA</sequence>
<evidence type="ECO:0000313" key="1">
    <source>
        <dbReference type="EMBL" id="MEC0276169.1"/>
    </source>
</evidence>
<reference evidence="1 2" key="1">
    <citation type="submission" date="2023-03" db="EMBL/GenBank/DDBJ databases">
        <title>Bacillus Genome Sequencing.</title>
        <authorList>
            <person name="Dunlap C."/>
        </authorList>
    </citation>
    <scope>NUCLEOTIDE SEQUENCE [LARGE SCALE GENOMIC DNA]</scope>
    <source>
        <strain evidence="1 2">B-41290</strain>
    </source>
</reference>
<accession>A0AAW9NJ19</accession>
<keyword evidence="2" id="KW-1185">Reference proteome</keyword>
<dbReference type="EMBL" id="JARNBH010000032">
    <property type="protein sequence ID" value="MEC0276169.1"/>
    <property type="molecule type" value="Genomic_DNA"/>
</dbReference>
<dbReference type="InterPro" id="IPR045707">
    <property type="entry name" value="DUF6063"/>
</dbReference>
<dbReference type="RefSeq" id="WP_367408025.1">
    <property type="nucleotide sequence ID" value="NZ_JARNBH010000032.1"/>
</dbReference>
<protein>
    <submittedName>
        <fullName evidence="1">DUF6063 family protein</fullName>
    </submittedName>
</protein>
<organism evidence="1 2">
    <name type="scientific">Peribacillus castrilensis</name>
    <dbReference type="NCBI Taxonomy" id="2897690"/>
    <lineage>
        <taxon>Bacteria</taxon>
        <taxon>Bacillati</taxon>
        <taxon>Bacillota</taxon>
        <taxon>Bacilli</taxon>
        <taxon>Bacillales</taxon>
        <taxon>Bacillaceae</taxon>
        <taxon>Peribacillus</taxon>
    </lineage>
</organism>
<evidence type="ECO:0000313" key="2">
    <source>
        <dbReference type="Proteomes" id="UP001307168"/>
    </source>
</evidence>
<dbReference type="Pfam" id="PF19539">
    <property type="entry name" value="DUF6063"/>
    <property type="match status" value="1"/>
</dbReference>
<gene>
    <name evidence="1" type="ORF">P4706_24435</name>
</gene>
<comment type="caution">
    <text evidence="1">The sequence shown here is derived from an EMBL/GenBank/DDBJ whole genome shotgun (WGS) entry which is preliminary data.</text>
</comment>
<dbReference type="AlphaFoldDB" id="A0AAW9NJ19"/>
<dbReference type="Proteomes" id="UP001307168">
    <property type="component" value="Unassembled WGS sequence"/>
</dbReference>